<accession>A0A2C5Z693</accession>
<sequence>MELEITTAYAAGLIALGVLLVRQCYSNAIAFILSKILGSSNSAATWTLSSEMLQQSYWPYLLYTDSSQNGNVRKSVLWLSRLLPVLGVLLSLAAIMTPLGFYRSSEAQASRADFVYAPDSSVYGQTTMERSRYSLVRTCGSTPQGPPMACPYEQDNHPVLSSSGNNTAWRQTSGRTVNIPPPIRETYSSGTQNNKTISNALDIEWRLFSEETDNVHYPGFPMVVGKFRKLESLMLRTGFHVVEGLIVDTVNGGIGFRNHTVPRGFDGRVSWEEDLLFAVPETACVDTNLTLYHHQGGINQTLLDLGGLHNLSRTAPEYSFVSGRKGADLMRRAYLAAWWHNYYINSSELQWSPTFAQASRHAYGIWEVVGKNKGRAIFNLDDISINKDFGDYLFLDSNQSVLASSNKIKASNFSSINSWCSSVAEGSFAGDDNILIGCGLLRSAPLVGELRNVTYFNLQRGGNYVQHPGKSPLLVPYILEGDTGWAQNIYACATAVKATIKTVSLSYDDRHGHLTGLKVEDVKEKQYPDQDRMPLWGVEDVGSAYTLDQISLNWGIVTPDHERRANITTYRQPSIYLKGLMNDDVKTHGRRDLGKNPAGSEFASWALSAAYCKTDASRWNMDPSFDVCGDFDYRGRGDLARMVRWQNLTASAATASLVPNLLFTDIAASMVVGAKALVRDGGPIMVTQTVDRLRYRLPFAIPAIISLAAALSVVVASLVLACLRRNNLGHLRRHIQCLAPGRIYTLLAPGGSGGDFALSGREWNGKYGADMIDLYREVPLVRHKGVASDEDTGESSAASLHPATPEQAERASQEQEPGAAVGPGLSDDAREASRPATPERDVATPEREGDEPVAMLDQSAVGPSRRRLRHKTEAMTTAVKGNEDDLGWDWGERGNIVEEERSFLDLFWNDL</sequence>
<keyword evidence="4" id="KW-1185">Reference proteome</keyword>
<keyword evidence="2" id="KW-0812">Transmembrane</keyword>
<dbReference type="Proteomes" id="UP000226431">
    <property type="component" value="Unassembled WGS sequence"/>
</dbReference>
<reference evidence="3 4" key="1">
    <citation type="submission" date="2017-06" db="EMBL/GenBank/DDBJ databases">
        <title>Ant-infecting Ophiocordyceps genomes reveal a high diversity of potential behavioral manipulation genes and a possible major role for enterotoxins.</title>
        <authorList>
            <person name="De Bekker C."/>
            <person name="Evans H.C."/>
            <person name="Brachmann A."/>
            <person name="Hughes D.P."/>
        </authorList>
    </citation>
    <scope>NUCLEOTIDE SEQUENCE [LARGE SCALE GENOMIC DNA]</scope>
    <source>
        <strain evidence="3 4">Map16</strain>
    </source>
</reference>
<dbReference type="EMBL" id="NJES01000247">
    <property type="protein sequence ID" value="PHH74884.1"/>
    <property type="molecule type" value="Genomic_DNA"/>
</dbReference>
<name>A0A2C5Z693_9HYPO</name>
<evidence type="ECO:0000256" key="1">
    <source>
        <dbReference type="SAM" id="MobiDB-lite"/>
    </source>
</evidence>
<protein>
    <submittedName>
        <fullName evidence="3">Uncharacterized protein</fullName>
    </submittedName>
</protein>
<gene>
    <name evidence="3" type="ORF">CDD80_2766</name>
</gene>
<feature type="compositionally biased region" description="Polar residues" evidence="1">
    <location>
        <begin position="164"/>
        <end position="176"/>
    </location>
</feature>
<dbReference type="AlphaFoldDB" id="A0A2C5Z693"/>
<dbReference type="STRING" id="2004952.A0A2C5Z693"/>
<evidence type="ECO:0000313" key="4">
    <source>
        <dbReference type="Proteomes" id="UP000226431"/>
    </source>
</evidence>
<organism evidence="3 4">
    <name type="scientific">Ophiocordyceps camponoti-rufipedis</name>
    <dbReference type="NCBI Taxonomy" id="2004952"/>
    <lineage>
        <taxon>Eukaryota</taxon>
        <taxon>Fungi</taxon>
        <taxon>Dikarya</taxon>
        <taxon>Ascomycota</taxon>
        <taxon>Pezizomycotina</taxon>
        <taxon>Sordariomycetes</taxon>
        <taxon>Hypocreomycetidae</taxon>
        <taxon>Hypocreales</taxon>
        <taxon>Ophiocordycipitaceae</taxon>
        <taxon>Ophiocordyceps</taxon>
    </lineage>
</organism>
<feature type="transmembrane region" description="Helical" evidence="2">
    <location>
        <begin position="6"/>
        <end position="25"/>
    </location>
</feature>
<feature type="transmembrane region" description="Helical" evidence="2">
    <location>
        <begin position="699"/>
        <end position="723"/>
    </location>
</feature>
<keyword evidence="2" id="KW-1133">Transmembrane helix</keyword>
<feature type="transmembrane region" description="Helical" evidence="2">
    <location>
        <begin position="82"/>
        <end position="102"/>
    </location>
</feature>
<proteinExistence type="predicted"/>
<keyword evidence="2" id="KW-0472">Membrane</keyword>
<dbReference type="OrthoDB" id="3034003at2759"/>
<evidence type="ECO:0000256" key="2">
    <source>
        <dbReference type="SAM" id="Phobius"/>
    </source>
</evidence>
<feature type="compositionally biased region" description="Basic and acidic residues" evidence="1">
    <location>
        <begin position="827"/>
        <end position="847"/>
    </location>
</feature>
<comment type="caution">
    <text evidence="3">The sequence shown here is derived from an EMBL/GenBank/DDBJ whole genome shotgun (WGS) entry which is preliminary data.</text>
</comment>
<evidence type="ECO:0000313" key="3">
    <source>
        <dbReference type="EMBL" id="PHH74884.1"/>
    </source>
</evidence>
<feature type="region of interest" description="Disordered" evidence="1">
    <location>
        <begin position="164"/>
        <end position="191"/>
    </location>
</feature>
<feature type="region of interest" description="Disordered" evidence="1">
    <location>
        <begin position="786"/>
        <end position="869"/>
    </location>
</feature>